<dbReference type="GO" id="GO:0036498">
    <property type="term" value="P:IRE1-mediated unfolded protein response"/>
    <property type="evidence" value="ECO:0007669"/>
    <property type="project" value="TreeGrafter"/>
</dbReference>
<dbReference type="PROSITE" id="PS00194">
    <property type="entry name" value="THIOREDOXIN_1"/>
    <property type="match status" value="3"/>
</dbReference>
<evidence type="ECO:0000256" key="1">
    <source>
        <dbReference type="ARBA" id="ARBA00020920"/>
    </source>
</evidence>
<dbReference type="InterPro" id="IPR036249">
    <property type="entry name" value="Thioredoxin-like_sf"/>
</dbReference>
<name>A0AAD9NSD7_RIDPI</name>
<dbReference type="Pfam" id="PF00226">
    <property type="entry name" value="DnaJ"/>
    <property type="match status" value="1"/>
</dbReference>
<dbReference type="Gene3D" id="3.40.30.10">
    <property type="entry name" value="Glutaredoxin"/>
    <property type="match status" value="6"/>
</dbReference>
<feature type="domain" description="Thioredoxin" evidence="4">
    <location>
        <begin position="432"/>
        <end position="543"/>
    </location>
</feature>
<comment type="caution">
    <text evidence="5">The sequence shown here is derived from an EMBL/GenBank/DDBJ whole genome shotgun (WGS) entry which is preliminary data.</text>
</comment>
<feature type="domain" description="Thioredoxin" evidence="4">
    <location>
        <begin position="544"/>
        <end position="657"/>
    </location>
</feature>
<dbReference type="PANTHER" id="PTHR44340:SF1">
    <property type="entry name" value="DNAJ HOMOLOG SUBFAMILY C MEMBER 10"/>
    <property type="match status" value="1"/>
</dbReference>
<dbReference type="InterPro" id="IPR036869">
    <property type="entry name" value="J_dom_sf"/>
</dbReference>
<reference evidence="5" key="1">
    <citation type="journal article" date="2023" name="Mol. Biol. Evol.">
        <title>Third-Generation Sequencing Reveals the Adaptive Role of the Epigenome in Three Deep-Sea Polychaetes.</title>
        <authorList>
            <person name="Perez M."/>
            <person name="Aroh O."/>
            <person name="Sun Y."/>
            <person name="Lan Y."/>
            <person name="Juniper S.K."/>
            <person name="Young C.R."/>
            <person name="Angers B."/>
            <person name="Qian P.Y."/>
        </authorList>
    </citation>
    <scope>NUCLEOTIDE SEQUENCE</scope>
    <source>
        <strain evidence="5">R07B-5</strain>
    </source>
</reference>
<gene>
    <name evidence="5" type="ORF">NP493_521g01093</name>
</gene>
<dbReference type="AlphaFoldDB" id="A0AAD9NSD7"/>
<dbReference type="EMBL" id="JAODUO010000521">
    <property type="protein sequence ID" value="KAK2178973.1"/>
    <property type="molecule type" value="Genomic_DNA"/>
</dbReference>
<dbReference type="SMART" id="SM00271">
    <property type="entry name" value="DnaJ"/>
    <property type="match status" value="1"/>
</dbReference>
<dbReference type="FunFam" id="1.10.287.110:FF:000029">
    <property type="entry name" value="DnaJ homolog subfamily C member 10"/>
    <property type="match status" value="1"/>
</dbReference>
<feature type="domain" description="J" evidence="3">
    <location>
        <begin position="25"/>
        <end position="90"/>
    </location>
</feature>
<dbReference type="FunFam" id="3.40.30.10:FF:000087">
    <property type="entry name" value="DnaJ homolog subfamily C member 10"/>
    <property type="match status" value="1"/>
</dbReference>
<dbReference type="InterPro" id="IPR052460">
    <property type="entry name" value="ER_disulfide_reductase"/>
</dbReference>
<feature type="domain" description="Thioredoxin" evidence="4">
    <location>
        <begin position="659"/>
        <end position="739"/>
    </location>
</feature>
<accession>A0AAD9NSD7</accession>
<dbReference type="InterPro" id="IPR017937">
    <property type="entry name" value="Thioredoxin_CS"/>
</dbReference>
<dbReference type="Pfam" id="PF00085">
    <property type="entry name" value="Thioredoxin"/>
    <property type="match status" value="4"/>
</dbReference>
<dbReference type="SUPFAM" id="SSF46565">
    <property type="entry name" value="Chaperone J-domain"/>
    <property type="match status" value="1"/>
</dbReference>
<dbReference type="CDD" id="cd02961">
    <property type="entry name" value="PDI_a_family"/>
    <property type="match status" value="1"/>
</dbReference>
<proteinExistence type="predicted"/>
<organism evidence="5 6">
    <name type="scientific">Ridgeia piscesae</name>
    <name type="common">Tubeworm</name>
    <dbReference type="NCBI Taxonomy" id="27915"/>
    <lineage>
        <taxon>Eukaryota</taxon>
        <taxon>Metazoa</taxon>
        <taxon>Spiralia</taxon>
        <taxon>Lophotrochozoa</taxon>
        <taxon>Annelida</taxon>
        <taxon>Polychaeta</taxon>
        <taxon>Sedentaria</taxon>
        <taxon>Canalipalpata</taxon>
        <taxon>Sabellida</taxon>
        <taxon>Siboglinidae</taxon>
        <taxon>Ridgeia</taxon>
    </lineage>
</organism>
<sequence length="739" mass="84599">MKAIALWAVLVQTCLFACFVLCGEDFYALLGVERGATTREIRRAFKKLALKKHPDKNMDDPDAHANFLKLNRAYEVLKDDELRKKYDTHGEEGLKEDGPSGRGYQSWNYYHTDFGIYDDDPEIITLSSSDFEQSVENTDTIWFINFYSPQCSHCHELAPTWREVARELEGVIRIGAVNCEDDWHLCTRQNIHSYPSLVMYPKREKYFGERTTEKLVKYSLKQTHVSVIELTDANFKSTMRSEEGASLPWVITFCGDGGECLEQLSSTKLAAMLTELINVASVDCDRSKKLCKNLGRAHGTYFYNKGKVDKDSGIEIVTLDVKEIAFKVLQQLPDVTILSRGDFLSARNKLKLNKDSAWLIHFVDADVHDLELRKLPALLSGMNVGRVDCRTQKTECAEFYIQKLPTFAMFKPGGGHDIHYGRHTAHDLVAFAKESAKTPARVLGPNDFPHPVTQSGKPWFVDFFAPWCPPCMRLLPTFRKASRHMVGKVEFGTVDCTVHKQLCQRFNIHSYPTTILYNETVPHEFNGHHNVHSLLTFIEDIQNPPVIQLTSDNYDEMVLGRAPGDTWLVDFFAPWCGPCKQLAPEWRKLAKMFQDMPSVHVGHVDCEKYKTFCQSMGVRSYPTIRLYPTGDTNKFHVYNNWFRNAPSIRSWTFEFLPSHTTKLTWESFQTKVLQSGQPWIVDFFAPWCGHCQEFAPEFERIAMALKGHVKAGTVNCDEHDWLCQQAGVGSYPSLRFLQR</sequence>
<dbReference type="PRINTS" id="PR00625">
    <property type="entry name" value="JDOMAIN"/>
</dbReference>
<dbReference type="Gene3D" id="1.10.287.110">
    <property type="entry name" value="DnaJ domain"/>
    <property type="match status" value="1"/>
</dbReference>
<dbReference type="GO" id="GO:0051787">
    <property type="term" value="F:misfolded protein binding"/>
    <property type="evidence" value="ECO:0007669"/>
    <property type="project" value="TreeGrafter"/>
</dbReference>
<dbReference type="InterPro" id="IPR035674">
    <property type="entry name" value="ERdj5_TRX_C"/>
</dbReference>
<dbReference type="CDD" id="cd03004">
    <property type="entry name" value="PDI_a_ERdj5_C"/>
    <property type="match status" value="2"/>
</dbReference>
<feature type="domain" description="Thioredoxin" evidence="4">
    <location>
        <begin position="105"/>
        <end position="225"/>
    </location>
</feature>
<dbReference type="SUPFAM" id="SSF52833">
    <property type="entry name" value="Thioredoxin-like"/>
    <property type="match status" value="6"/>
</dbReference>
<feature type="signal peptide" evidence="2">
    <location>
        <begin position="1"/>
        <end position="22"/>
    </location>
</feature>
<dbReference type="GO" id="GO:0005788">
    <property type="term" value="C:endoplasmic reticulum lumen"/>
    <property type="evidence" value="ECO:0007669"/>
    <property type="project" value="TreeGrafter"/>
</dbReference>
<evidence type="ECO:0000259" key="3">
    <source>
        <dbReference type="PROSITE" id="PS50076"/>
    </source>
</evidence>
<evidence type="ECO:0000313" key="5">
    <source>
        <dbReference type="EMBL" id="KAK2178973.1"/>
    </source>
</evidence>
<keyword evidence="6" id="KW-1185">Reference proteome</keyword>
<dbReference type="InterPro" id="IPR001623">
    <property type="entry name" value="DnaJ_domain"/>
</dbReference>
<dbReference type="PROSITE" id="PS51352">
    <property type="entry name" value="THIOREDOXIN_2"/>
    <property type="match status" value="4"/>
</dbReference>
<dbReference type="Proteomes" id="UP001209878">
    <property type="component" value="Unassembled WGS sequence"/>
</dbReference>
<dbReference type="CDD" id="cd06257">
    <property type="entry name" value="DnaJ"/>
    <property type="match status" value="1"/>
</dbReference>
<feature type="chain" id="PRO_5042070314" description="DnaJ homolog subfamily C member 10" evidence="2">
    <location>
        <begin position="23"/>
        <end position="739"/>
    </location>
</feature>
<evidence type="ECO:0000313" key="6">
    <source>
        <dbReference type="Proteomes" id="UP001209878"/>
    </source>
</evidence>
<dbReference type="PRINTS" id="PR00421">
    <property type="entry name" value="THIOREDOXIN"/>
</dbReference>
<dbReference type="PANTHER" id="PTHR44340">
    <property type="entry name" value="DNAJ HOMOLOG SUBFAMILY C MEMBER 10"/>
    <property type="match status" value="1"/>
</dbReference>
<dbReference type="PROSITE" id="PS50076">
    <property type="entry name" value="DNAJ_2"/>
    <property type="match status" value="1"/>
</dbReference>
<dbReference type="InterPro" id="IPR013766">
    <property type="entry name" value="Thioredoxin_domain"/>
</dbReference>
<keyword evidence="2" id="KW-0732">Signal</keyword>
<evidence type="ECO:0000259" key="4">
    <source>
        <dbReference type="PROSITE" id="PS51352"/>
    </source>
</evidence>
<dbReference type="GO" id="GO:0016671">
    <property type="term" value="F:oxidoreductase activity, acting on a sulfur group of donors, disulfide as acceptor"/>
    <property type="evidence" value="ECO:0007669"/>
    <property type="project" value="TreeGrafter"/>
</dbReference>
<dbReference type="GO" id="GO:0015035">
    <property type="term" value="F:protein-disulfide reductase activity"/>
    <property type="evidence" value="ECO:0007669"/>
    <property type="project" value="TreeGrafter"/>
</dbReference>
<evidence type="ECO:0000256" key="2">
    <source>
        <dbReference type="SAM" id="SignalP"/>
    </source>
</evidence>
<protein>
    <recommendedName>
        <fullName evidence="1">DnaJ homolog subfamily C member 10</fullName>
    </recommendedName>
</protein>